<dbReference type="AlphaFoldDB" id="A0A2W5FMT4"/>
<dbReference type="GO" id="GO:0090313">
    <property type="term" value="P:regulation of protein targeting to membrane"/>
    <property type="evidence" value="ECO:0007669"/>
    <property type="project" value="TreeGrafter"/>
</dbReference>
<dbReference type="GO" id="GO:0005886">
    <property type="term" value="C:plasma membrane"/>
    <property type="evidence" value="ECO:0007669"/>
    <property type="project" value="TreeGrafter"/>
</dbReference>
<name>A0A2W5FMT4_9BACT</name>
<proteinExistence type="predicted"/>
<keyword evidence="2" id="KW-1133">Transmembrane helix</keyword>
<protein>
    <recommendedName>
        <fullName evidence="3">AsmA domain-containing protein</fullName>
    </recommendedName>
</protein>
<dbReference type="InterPro" id="IPR052894">
    <property type="entry name" value="AsmA-related"/>
</dbReference>
<feature type="domain" description="AsmA" evidence="3">
    <location>
        <begin position="9"/>
        <end position="554"/>
    </location>
</feature>
<keyword evidence="2" id="KW-0812">Transmembrane</keyword>
<dbReference type="Proteomes" id="UP000249739">
    <property type="component" value="Unassembled WGS sequence"/>
</dbReference>
<dbReference type="InterPro" id="IPR007844">
    <property type="entry name" value="AsmA"/>
</dbReference>
<evidence type="ECO:0000256" key="1">
    <source>
        <dbReference type="SAM" id="MobiDB-lite"/>
    </source>
</evidence>
<feature type="region of interest" description="Disordered" evidence="1">
    <location>
        <begin position="349"/>
        <end position="369"/>
    </location>
</feature>
<dbReference type="PANTHER" id="PTHR30441">
    <property type="entry name" value="DUF748 DOMAIN-CONTAINING PROTEIN"/>
    <property type="match status" value="1"/>
</dbReference>
<reference evidence="4 5" key="1">
    <citation type="submission" date="2017-08" db="EMBL/GenBank/DDBJ databases">
        <title>Infants hospitalized years apart are colonized by the same room-sourced microbial strains.</title>
        <authorList>
            <person name="Brooks B."/>
            <person name="Olm M.R."/>
            <person name="Firek B.A."/>
            <person name="Baker R."/>
            <person name="Thomas B.C."/>
            <person name="Morowitz M.J."/>
            <person name="Banfield J.F."/>
        </authorList>
    </citation>
    <scope>NUCLEOTIDE SEQUENCE [LARGE SCALE GENOMIC DNA]</scope>
    <source>
        <strain evidence="4">S2_006_000_R2_64</strain>
    </source>
</reference>
<dbReference type="PANTHER" id="PTHR30441:SF9">
    <property type="entry name" value="ASMA FAMILY PROTEIN YHJG"/>
    <property type="match status" value="1"/>
</dbReference>
<dbReference type="Pfam" id="PF05170">
    <property type="entry name" value="AsmA"/>
    <property type="match status" value="1"/>
</dbReference>
<organism evidence="4 5">
    <name type="scientific">Micavibrio aeruginosavorus</name>
    <dbReference type="NCBI Taxonomy" id="349221"/>
    <lineage>
        <taxon>Bacteria</taxon>
        <taxon>Pseudomonadati</taxon>
        <taxon>Bdellovibrionota</taxon>
        <taxon>Bdellovibrionia</taxon>
        <taxon>Bdellovibrionales</taxon>
        <taxon>Pseudobdellovibrionaceae</taxon>
        <taxon>Micavibrio</taxon>
    </lineage>
</organism>
<evidence type="ECO:0000313" key="5">
    <source>
        <dbReference type="Proteomes" id="UP000249739"/>
    </source>
</evidence>
<keyword evidence="2" id="KW-0472">Membrane</keyword>
<feature type="transmembrane region" description="Helical" evidence="2">
    <location>
        <begin position="12"/>
        <end position="31"/>
    </location>
</feature>
<accession>A0A2W5FMT4</accession>
<evidence type="ECO:0000259" key="3">
    <source>
        <dbReference type="Pfam" id="PF05170"/>
    </source>
</evidence>
<gene>
    <name evidence="4" type="ORF">DI586_00930</name>
</gene>
<evidence type="ECO:0000313" key="4">
    <source>
        <dbReference type="EMBL" id="PZP57275.1"/>
    </source>
</evidence>
<comment type="caution">
    <text evidence="4">The sequence shown here is derived from an EMBL/GenBank/DDBJ whole genome shotgun (WGS) entry which is preliminary data.</text>
</comment>
<sequence>MAFQFRQHRILTAISAVLGLLFLCIFILVFFSEPIIRSFTNHKAGGKIGREFAIDGKLDINWDWNKTRVHAEKIRLGNAEGYTEPEMVTIESVDFDFKPAKLLLGRLEFGDIKINKPNIILEKKSPGDTNWEFPALSNANLASEAALPDSRKNFPVIGNITINDGRLIYRDGVKNLNLDLELETVSGSGGDKGKGGAGFKITGDGLLQKQKFVLDATGGSIDTLRDSSMDFPLNLKLVMGPTEVTVNGVFKDPVKMTGVDASLEIKGHNLADIFYLTAIPLPPTPPYVLKGQLTKDNDVWSYKEFTGKVGGSDLSGNLSYDTSGERGFLKAELVSNLLDSRDLGGFIGLSPSGENAAPEQKTEAARKKAGKKLIPDVPLEVKRLRAADLDVTLKAKKIEAPGLPFKGLDVRFDLQNSILKLNPLNIVLADGTVDGSVEINGQHDVPPMKMDLNLRKLSLKQFFGNTRFKDTTKGYFGGKVNLAGTGASLADVLATSNGSLSIIMSGGTMSLLLIEASDLDIGQALPLFMGEDKATPIRCGVMDFDVRNGILKSKIFVLDTEDSLLLGNVGIDMKRELINAKLDSKPKDVSILSAQTPIIVSGELKKPSVGIDPTRAGARGAAAAILGTLLTPFAAIIPFIEAGDVQNANCRALIREANK</sequence>
<dbReference type="EMBL" id="QFOT01000004">
    <property type="protein sequence ID" value="PZP57275.1"/>
    <property type="molecule type" value="Genomic_DNA"/>
</dbReference>
<evidence type="ECO:0000256" key="2">
    <source>
        <dbReference type="SAM" id="Phobius"/>
    </source>
</evidence>